<dbReference type="Proteomes" id="UP000030588">
    <property type="component" value="Unassembled WGS sequence"/>
</dbReference>
<proteinExistence type="predicted"/>
<protein>
    <submittedName>
        <fullName evidence="1">Uncharacterized protein</fullName>
    </submittedName>
</protein>
<accession>A0A0A6VAV6</accession>
<dbReference type="AlphaFoldDB" id="A0A0A6VAV6"/>
<reference evidence="1 2" key="1">
    <citation type="submission" date="2014-10" db="EMBL/GenBank/DDBJ databases">
        <title>Draft genome of phytase producing Bacillus ginsengihumi strain M2.11.</title>
        <authorList>
            <person name="Toymentseva A."/>
            <person name="Boulygina E.A."/>
            <person name="Kazakov S.V."/>
            <person name="Kayumov I."/>
            <person name="Suleimanova A.D."/>
            <person name="Mardanova A.M."/>
            <person name="Maria S.N."/>
            <person name="Sergey M.Y."/>
            <person name="Sharipova M.R."/>
        </authorList>
    </citation>
    <scope>NUCLEOTIDE SEQUENCE [LARGE SCALE GENOMIC DNA]</scope>
    <source>
        <strain evidence="1 2">M2.11</strain>
    </source>
</reference>
<dbReference type="EMBL" id="JRUN01000025">
    <property type="protein sequence ID" value="KHD85355.1"/>
    <property type="molecule type" value="Genomic_DNA"/>
</dbReference>
<sequence>MFHDWMDSYISKVTGKSYIETEITEILIEIFSILDQKLKNLQQTSIQFVPNESKIMLPDCSLTFKIHNAALDIYKFDQSNKKLCSIRVLDSLDEYHVKLPDDKILLETKDLKKL</sequence>
<evidence type="ECO:0000313" key="1">
    <source>
        <dbReference type="EMBL" id="KHD85355.1"/>
    </source>
</evidence>
<organism evidence="1 2">
    <name type="scientific">Heyndrickxia ginsengihumi</name>
    <dbReference type="NCBI Taxonomy" id="363870"/>
    <lineage>
        <taxon>Bacteria</taxon>
        <taxon>Bacillati</taxon>
        <taxon>Bacillota</taxon>
        <taxon>Bacilli</taxon>
        <taxon>Bacillales</taxon>
        <taxon>Bacillaceae</taxon>
        <taxon>Heyndrickxia</taxon>
    </lineage>
</organism>
<dbReference type="RefSeq" id="WP_035354630.1">
    <property type="nucleotide sequence ID" value="NZ_JRUN01000025.1"/>
</dbReference>
<comment type="caution">
    <text evidence="1">The sequence shown here is derived from an EMBL/GenBank/DDBJ whole genome shotgun (WGS) entry which is preliminary data.</text>
</comment>
<name>A0A0A6VAV6_9BACI</name>
<evidence type="ECO:0000313" key="2">
    <source>
        <dbReference type="Proteomes" id="UP000030588"/>
    </source>
</evidence>
<gene>
    <name evidence="1" type="ORF">NG54_09625</name>
</gene>